<dbReference type="GO" id="GO:0004802">
    <property type="term" value="F:transketolase activity"/>
    <property type="evidence" value="ECO:0007669"/>
    <property type="project" value="UniProtKB-UniRule"/>
</dbReference>
<feature type="binding site" evidence="16">
    <location>
        <position position="159"/>
    </location>
    <ligand>
        <name>Mg(2+)</name>
        <dbReference type="ChEBI" id="CHEBI:18420"/>
    </ligand>
</feature>
<feature type="binding site" evidence="15">
    <location>
        <position position="70"/>
    </location>
    <ligand>
        <name>thiamine diphosphate</name>
        <dbReference type="ChEBI" id="CHEBI:58937"/>
    </ligand>
</feature>
<feature type="binding site" evidence="14">
    <location>
        <position position="479"/>
    </location>
    <ligand>
        <name>substrate</name>
    </ligand>
</feature>
<feature type="binding site" evidence="14">
    <location>
        <position position="362"/>
    </location>
    <ligand>
        <name>substrate</name>
    </ligand>
</feature>
<dbReference type="AlphaFoldDB" id="A0AAU8A540"/>
<dbReference type="FunFam" id="3.40.50.970:FF:000004">
    <property type="entry name" value="Transketolase"/>
    <property type="match status" value="1"/>
</dbReference>
<dbReference type="Gene3D" id="3.40.50.970">
    <property type="match status" value="2"/>
</dbReference>
<dbReference type="CDD" id="cd07033">
    <property type="entry name" value="TPP_PYR_DXS_TK_like"/>
    <property type="match status" value="1"/>
</dbReference>
<dbReference type="InterPro" id="IPR005478">
    <property type="entry name" value="Transketolase_bac-like"/>
</dbReference>
<name>A0AAU8A540_9BURK</name>
<keyword evidence="10 15" id="KW-0786">Thiamine pyrophosphate</keyword>
<keyword evidence="6 18" id="KW-0808">Transferase</keyword>
<evidence type="ECO:0000256" key="8">
    <source>
        <dbReference type="ARBA" id="ARBA00022837"/>
    </source>
</evidence>
<dbReference type="InterPro" id="IPR005474">
    <property type="entry name" value="Transketolase_N"/>
</dbReference>
<feature type="binding site" evidence="16">
    <location>
        <position position="191"/>
    </location>
    <ligand>
        <name>Mg(2+)</name>
        <dbReference type="ChEBI" id="CHEBI:18420"/>
    </ligand>
</feature>
<dbReference type="Pfam" id="PF22613">
    <property type="entry name" value="Transketolase_C_1"/>
    <property type="match status" value="1"/>
</dbReference>
<evidence type="ECO:0000256" key="5">
    <source>
        <dbReference type="ARBA" id="ARBA00013152"/>
    </source>
</evidence>
<feature type="active site" description="Proton donor" evidence="13">
    <location>
        <position position="417"/>
    </location>
</feature>
<evidence type="ECO:0000313" key="20">
    <source>
        <dbReference type="EMBL" id="XCC58326.1"/>
    </source>
</evidence>
<comment type="catalytic activity">
    <reaction evidence="11 18">
        <text>D-sedoheptulose 7-phosphate + D-glyceraldehyde 3-phosphate = aldehydo-D-ribose 5-phosphate + D-xylulose 5-phosphate</text>
        <dbReference type="Rhea" id="RHEA:10508"/>
        <dbReference type="ChEBI" id="CHEBI:57483"/>
        <dbReference type="ChEBI" id="CHEBI:57737"/>
        <dbReference type="ChEBI" id="CHEBI:58273"/>
        <dbReference type="ChEBI" id="CHEBI:59776"/>
        <dbReference type="EC" id="2.2.1.1"/>
    </reaction>
</comment>
<dbReference type="PANTHER" id="PTHR43522">
    <property type="entry name" value="TRANSKETOLASE"/>
    <property type="match status" value="1"/>
</dbReference>
<evidence type="ECO:0000256" key="10">
    <source>
        <dbReference type="ARBA" id="ARBA00023052"/>
    </source>
</evidence>
<feature type="binding site" evidence="15">
    <location>
        <position position="160"/>
    </location>
    <ligand>
        <name>thiamine diphosphate</name>
        <dbReference type="ChEBI" id="CHEBI:58937"/>
    </ligand>
</feature>
<evidence type="ECO:0000256" key="6">
    <source>
        <dbReference type="ARBA" id="ARBA00022679"/>
    </source>
</evidence>
<dbReference type="InterPro" id="IPR009014">
    <property type="entry name" value="Transketo_C/PFOR_II"/>
</dbReference>
<feature type="site" description="Important for catalytic activity" evidence="17">
    <location>
        <position position="265"/>
    </location>
</feature>
<evidence type="ECO:0000256" key="1">
    <source>
        <dbReference type="ARBA" id="ARBA00001913"/>
    </source>
</evidence>
<feature type="binding site" evidence="15">
    <location>
        <position position="265"/>
    </location>
    <ligand>
        <name>thiamine diphosphate</name>
        <dbReference type="ChEBI" id="CHEBI:58937"/>
    </ligand>
</feature>
<dbReference type="Pfam" id="PF00456">
    <property type="entry name" value="Transketolase_N"/>
    <property type="match status" value="1"/>
</dbReference>
<feature type="domain" description="Transketolase-like pyrimidine-binding" evidence="19">
    <location>
        <begin position="359"/>
        <end position="531"/>
    </location>
</feature>
<evidence type="ECO:0000256" key="2">
    <source>
        <dbReference type="ARBA" id="ARBA00001941"/>
    </source>
</evidence>
<dbReference type="PROSITE" id="PS00802">
    <property type="entry name" value="TRANSKETOLASE_2"/>
    <property type="match status" value="1"/>
</dbReference>
<feature type="binding site" evidence="15">
    <location>
        <position position="443"/>
    </location>
    <ligand>
        <name>thiamine diphosphate</name>
        <dbReference type="ChEBI" id="CHEBI:58937"/>
    </ligand>
</feature>
<evidence type="ECO:0000256" key="7">
    <source>
        <dbReference type="ARBA" id="ARBA00022723"/>
    </source>
</evidence>
<dbReference type="Pfam" id="PF02779">
    <property type="entry name" value="Transket_pyr"/>
    <property type="match status" value="1"/>
</dbReference>
<feature type="binding site" evidence="14">
    <location>
        <position position="475"/>
    </location>
    <ligand>
        <name>substrate</name>
    </ligand>
</feature>
<protein>
    <recommendedName>
        <fullName evidence="5 12">Transketolase</fullName>
        <ecNumber evidence="5 12">2.2.1.1</ecNumber>
    </recommendedName>
</protein>
<evidence type="ECO:0000256" key="15">
    <source>
        <dbReference type="PIRSR" id="PIRSR605478-3"/>
    </source>
</evidence>
<comment type="similarity">
    <text evidence="3 18">Belongs to the transketolase family.</text>
</comment>
<dbReference type="InterPro" id="IPR020826">
    <property type="entry name" value="Transketolase_BS"/>
</dbReference>
<comment type="subunit">
    <text evidence="4 18">Homodimer.</text>
</comment>
<evidence type="ECO:0000256" key="14">
    <source>
        <dbReference type="PIRSR" id="PIRSR605478-2"/>
    </source>
</evidence>
<gene>
    <name evidence="20" type="primary">tkt</name>
    <name evidence="20" type="ORF">NKE59_03275</name>
</gene>
<dbReference type="PROSITE" id="PS00801">
    <property type="entry name" value="TRANSKETOLASE_1"/>
    <property type="match status" value="1"/>
</dbReference>
<feature type="binding site" evidence="14">
    <location>
        <position position="30"/>
    </location>
    <ligand>
        <name>substrate</name>
    </ligand>
</feature>
<feature type="binding site" evidence="15">
    <location>
        <begin position="118"/>
        <end position="120"/>
    </location>
    <ligand>
        <name>thiamine diphosphate</name>
        <dbReference type="ChEBI" id="CHEBI:58937"/>
    </ligand>
</feature>
<comment type="cofactor">
    <cofactor evidence="16">
        <name>Mg(2+)</name>
        <dbReference type="ChEBI" id="CHEBI:18420"/>
    </cofactor>
    <text evidence="16">Binds 1 Mg(2+) ion per subunit. Can also utilize other divalent metal cations, such as Ca(2+), Mn(2+) and Co(2+).</text>
</comment>
<dbReference type="GO" id="GO:0046872">
    <property type="term" value="F:metal ion binding"/>
    <property type="evidence" value="ECO:0007669"/>
    <property type="project" value="UniProtKB-KW"/>
</dbReference>
<sequence length="663" mass="71573">MSTAQITSRELANAIRFLAIDAVEKSKSGHPGAPMGMADIAEVLWRHHLNHNPADPHWINRDRFVLSNGHGSMLIYALLHLTGYAVSIEDIKNFRQLHSITAGHPEVNITPGVETTTGPLGQGLANAVGMALAESLLAKRFNRPGHTIIDHHTYTFLGDGCLMEGISHEVCSLAGVWGLNKLICFYDDNGISIDGHVDGWFKDDTASRFKAYGWNVIGPIDGHDAQAVNAATTAAQSETAKPTLIICKTTIGLGAPNMAGTHDVHGAPLGEKEAAATREALGWKYGPFEVPAPIKTAWDAVESGKAKQAQWNEQLAKYQAAFPELAKELMRCATEKLPATWSSTKTQLFASMKAIESPTASRKSSQQTLDILVPALPELLGGSADLTGSNLTAAKTSITWHHKTDQAANYISYGVREFGMSAIMNGVALHKGFIPYGGTFAVFSDYARNAIRMSALMKQRVIYVLTHDSIGLGEDGPTHQPIEHAASLRLIPHLDLWRPCDGFETAIAWTAAIQRTDGPSALFLSRQNLPQLSKNISEADVMRGGYVLSDCEDKPDAVLIATGSEVGLAMQAQEILRTQGKSVSVVSMPCTSLFDRQDKSWQEKVLPSGIKRIAIEAGHPDPWWKYVGLDGAVVGINRFGESAPAAAVYKALGVTVEHIVELV</sequence>
<evidence type="ECO:0000256" key="3">
    <source>
        <dbReference type="ARBA" id="ARBA00007131"/>
    </source>
</evidence>
<keyword evidence="8 18" id="KW-0106">Calcium</keyword>
<dbReference type="InterPro" id="IPR029061">
    <property type="entry name" value="THDP-binding"/>
</dbReference>
<dbReference type="GO" id="GO:0005829">
    <property type="term" value="C:cytosol"/>
    <property type="evidence" value="ECO:0007669"/>
    <property type="project" value="TreeGrafter"/>
</dbReference>
<reference evidence="20" key="1">
    <citation type="submission" date="2022-06" db="EMBL/GenBank/DDBJ databases">
        <title>New Polynucleobacter species.</title>
        <authorList>
            <person name="Hahn M.W."/>
        </authorList>
    </citation>
    <scope>NUCLEOTIDE SEQUENCE</scope>
    <source>
        <strain evidence="20">UK-FUSCHL-C3</strain>
    </source>
</reference>
<evidence type="ECO:0000256" key="18">
    <source>
        <dbReference type="RuleBase" id="RU004996"/>
    </source>
</evidence>
<comment type="cofactor">
    <cofactor evidence="15">
        <name>thiamine diphosphate</name>
        <dbReference type="ChEBI" id="CHEBI:58937"/>
    </cofactor>
    <text evidence="15">Binds 1 thiamine pyrophosphate per subunit. During the reaction, the substrate forms a covalent intermediate with the cofactor.</text>
</comment>
<evidence type="ECO:0000256" key="16">
    <source>
        <dbReference type="PIRSR" id="PIRSR605478-4"/>
    </source>
</evidence>
<feature type="binding site" evidence="14">
    <location>
        <position position="265"/>
    </location>
    <ligand>
        <name>substrate</name>
    </ligand>
</feature>
<dbReference type="FunFam" id="3.40.50.970:FF:000003">
    <property type="entry name" value="Transketolase"/>
    <property type="match status" value="1"/>
</dbReference>
<organism evidence="20">
    <name type="scientific">Polynucleobacter sp. UK-FUSCHL-C3</name>
    <dbReference type="NCBI Taxonomy" id="2955208"/>
    <lineage>
        <taxon>Bacteria</taxon>
        <taxon>Pseudomonadati</taxon>
        <taxon>Pseudomonadota</taxon>
        <taxon>Betaproteobacteria</taxon>
        <taxon>Burkholderiales</taxon>
        <taxon>Burkholderiaceae</taxon>
        <taxon>Polynucleobacter</taxon>
    </lineage>
</organism>
<feature type="binding site" evidence="15">
    <location>
        <position position="189"/>
    </location>
    <ligand>
        <name>thiamine diphosphate</name>
        <dbReference type="ChEBI" id="CHEBI:58937"/>
    </ligand>
</feature>
<feature type="binding site" evidence="14">
    <location>
        <position position="389"/>
    </location>
    <ligand>
        <name>substrate</name>
    </ligand>
</feature>
<keyword evidence="7 16" id="KW-0479">Metal-binding</keyword>
<dbReference type="FunFam" id="3.40.50.920:FF:000003">
    <property type="entry name" value="Transketolase"/>
    <property type="match status" value="1"/>
</dbReference>
<evidence type="ECO:0000256" key="13">
    <source>
        <dbReference type="PIRSR" id="PIRSR605478-1"/>
    </source>
</evidence>
<dbReference type="SMART" id="SM00861">
    <property type="entry name" value="Transket_pyr"/>
    <property type="match status" value="1"/>
</dbReference>
<evidence type="ECO:0000259" key="19">
    <source>
        <dbReference type="SMART" id="SM00861"/>
    </source>
</evidence>
<evidence type="ECO:0000256" key="9">
    <source>
        <dbReference type="ARBA" id="ARBA00022842"/>
    </source>
</evidence>
<dbReference type="PANTHER" id="PTHR43522:SF2">
    <property type="entry name" value="TRANSKETOLASE 1-RELATED"/>
    <property type="match status" value="1"/>
</dbReference>
<feature type="site" description="Important for catalytic activity" evidence="17">
    <location>
        <position position="30"/>
    </location>
</feature>
<proteinExistence type="inferred from homology"/>
<comment type="cofactor">
    <cofactor evidence="2">
        <name>Co(2+)</name>
        <dbReference type="ChEBI" id="CHEBI:48828"/>
    </cofactor>
</comment>
<comment type="cofactor">
    <cofactor evidence="1">
        <name>Ca(2+)</name>
        <dbReference type="ChEBI" id="CHEBI:29108"/>
    </cofactor>
</comment>
<dbReference type="InterPro" id="IPR033247">
    <property type="entry name" value="Transketolase_fam"/>
</dbReference>
<keyword evidence="9 16" id="KW-0460">Magnesium</keyword>
<feature type="binding site" evidence="14">
    <location>
        <position position="467"/>
    </location>
    <ligand>
        <name>substrate</name>
    </ligand>
</feature>
<dbReference type="CDD" id="cd02012">
    <property type="entry name" value="TPP_TK"/>
    <property type="match status" value="1"/>
</dbReference>
<dbReference type="InterPro" id="IPR005475">
    <property type="entry name" value="Transketolase-like_Pyr-bd"/>
</dbReference>
<evidence type="ECO:0000256" key="12">
    <source>
        <dbReference type="NCBIfam" id="TIGR00232"/>
    </source>
</evidence>
<dbReference type="Gene3D" id="3.40.50.920">
    <property type="match status" value="1"/>
</dbReference>
<dbReference type="SUPFAM" id="SSF52922">
    <property type="entry name" value="TK C-terminal domain-like"/>
    <property type="match status" value="1"/>
</dbReference>
<dbReference type="EC" id="2.2.1.1" evidence="5 12"/>
<dbReference type="RefSeq" id="WP_353439542.1">
    <property type="nucleotide sequence ID" value="NZ_CP099959.1"/>
</dbReference>
<evidence type="ECO:0000256" key="4">
    <source>
        <dbReference type="ARBA" id="ARBA00011738"/>
    </source>
</evidence>
<dbReference type="InterPro" id="IPR049557">
    <property type="entry name" value="Transketolase_CS"/>
</dbReference>
<feature type="binding site" evidence="16">
    <location>
        <position position="189"/>
    </location>
    <ligand>
        <name>Mg(2+)</name>
        <dbReference type="ChEBI" id="CHEBI:18420"/>
    </ligand>
</feature>
<dbReference type="NCBIfam" id="TIGR00232">
    <property type="entry name" value="tktlase_bact"/>
    <property type="match status" value="1"/>
</dbReference>
<evidence type="ECO:0000256" key="17">
    <source>
        <dbReference type="PIRSR" id="PIRSR605478-5"/>
    </source>
</evidence>
<feature type="binding site" evidence="14">
    <location>
        <position position="526"/>
    </location>
    <ligand>
        <name>substrate</name>
    </ligand>
</feature>
<comment type="cofactor">
    <cofactor evidence="18">
        <name>Mg(2+)</name>
        <dbReference type="ChEBI" id="CHEBI:18420"/>
    </cofactor>
    <cofactor evidence="18">
        <name>Ca(2+)</name>
        <dbReference type="ChEBI" id="CHEBI:29108"/>
    </cofactor>
    <cofactor evidence="18">
        <name>Mn(2+)</name>
        <dbReference type="ChEBI" id="CHEBI:29035"/>
    </cofactor>
    <cofactor evidence="18">
        <name>Co(2+)</name>
        <dbReference type="ChEBI" id="CHEBI:48828"/>
    </cofactor>
    <text evidence="18">Binds 1 Mg(2+) ion per subunit. Can also utilize other divalent metal cations, such as Ca(2+), Mn(2+) and Co(2+).</text>
</comment>
<dbReference type="InterPro" id="IPR055152">
    <property type="entry name" value="Transketolase-like_C_2"/>
</dbReference>
<comment type="function">
    <text evidence="18">Catalyzes the transfer of a two-carbon ketol group from a ketose donor to an aldose acceptor, via a covalent intermediate with the cofactor thiamine pyrophosphate.</text>
</comment>
<dbReference type="EMBL" id="CP099959">
    <property type="protein sequence ID" value="XCC58326.1"/>
    <property type="molecule type" value="Genomic_DNA"/>
</dbReference>
<dbReference type="GO" id="GO:0009052">
    <property type="term" value="P:pentose-phosphate shunt, non-oxidative branch"/>
    <property type="evidence" value="ECO:0007669"/>
    <property type="project" value="UniProtKB-ARBA"/>
</dbReference>
<evidence type="ECO:0000256" key="11">
    <source>
        <dbReference type="ARBA" id="ARBA00049473"/>
    </source>
</evidence>
<dbReference type="SUPFAM" id="SSF52518">
    <property type="entry name" value="Thiamin diphosphate-binding fold (THDP-binding)"/>
    <property type="match status" value="2"/>
</dbReference>
<accession>A0AAU8A540</accession>